<evidence type="ECO:0008006" key="7">
    <source>
        <dbReference type="Google" id="ProtNLM"/>
    </source>
</evidence>
<dbReference type="CDD" id="cd12107">
    <property type="entry name" value="Hemerythrin"/>
    <property type="match status" value="1"/>
</dbReference>
<dbReference type="OrthoDB" id="196530at2759"/>
<dbReference type="InterPro" id="IPR012827">
    <property type="entry name" value="Hemerythrin_metal-bd"/>
</dbReference>
<reference evidence="6" key="1">
    <citation type="journal article" date="2023" name="Commun. Biol.">
        <title>Genome analysis of Parmales, the sister group of diatoms, reveals the evolutionary specialization of diatoms from phago-mixotrophs to photoautotrophs.</title>
        <authorList>
            <person name="Ban H."/>
            <person name="Sato S."/>
            <person name="Yoshikawa S."/>
            <person name="Yamada K."/>
            <person name="Nakamura Y."/>
            <person name="Ichinomiya M."/>
            <person name="Sato N."/>
            <person name="Blanc-Mathieu R."/>
            <person name="Endo H."/>
            <person name="Kuwata A."/>
            <person name="Ogata H."/>
        </authorList>
    </citation>
    <scope>NUCLEOTIDE SEQUENCE [LARGE SCALE GENOMIC DNA]</scope>
</reference>
<feature type="region of interest" description="Disordered" evidence="4">
    <location>
        <begin position="242"/>
        <end position="262"/>
    </location>
</feature>
<keyword evidence="3" id="KW-0408">Iron</keyword>
<feature type="compositionally biased region" description="Low complexity" evidence="4">
    <location>
        <begin position="245"/>
        <end position="254"/>
    </location>
</feature>
<accession>A0A9W7GLG2</accession>
<evidence type="ECO:0000313" key="5">
    <source>
        <dbReference type="EMBL" id="GMI47896.1"/>
    </source>
</evidence>
<evidence type="ECO:0000256" key="2">
    <source>
        <dbReference type="ARBA" id="ARBA00022723"/>
    </source>
</evidence>
<organism evidence="5 6">
    <name type="scientific">Triparma columacea</name>
    <dbReference type="NCBI Taxonomy" id="722753"/>
    <lineage>
        <taxon>Eukaryota</taxon>
        <taxon>Sar</taxon>
        <taxon>Stramenopiles</taxon>
        <taxon>Ochrophyta</taxon>
        <taxon>Bolidophyceae</taxon>
        <taxon>Parmales</taxon>
        <taxon>Triparmaceae</taxon>
        <taxon>Triparma</taxon>
    </lineage>
</organism>
<evidence type="ECO:0000313" key="6">
    <source>
        <dbReference type="Proteomes" id="UP001165065"/>
    </source>
</evidence>
<dbReference type="Proteomes" id="UP001165065">
    <property type="component" value="Unassembled WGS sequence"/>
</dbReference>
<dbReference type="AlphaFoldDB" id="A0A9W7GLG2"/>
<keyword evidence="2" id="KW-0479">Metal-binding</keyword>
<comment type="similarity">
    <text evidence="1">Belongs to the hemerythrin family.</text>
</comment>
<evidence type="ECO:0000256" key="1">
    <source>
        <dbReference type="ARBA" id="ARBA00010587"/>
    </source>
</evidence>
<name>A0A9W7GLG2_9STRA</name>
<dbReference type="EMBL" id="BRYA01000364">
    <property type="protein sequence ID" value="GMI47896.1"/>
    <property type="molecule type" value="Genomic_DNA"/>
</dbReference>
<dbReference type="Gene3D" id="1.20.120.50">
    <property type="entry name" value="Hemerythrin-like"/>
    <property type="match status" value="1"/>
</dbReference>
<dbReference type="InterPro" id="IPR035938">
    <property type="entry name" value="Hemerythrin-like_sf"/>
</dbReference>
<sequence length="319" mass="35178">MWEFSSLDSSSLSLKDLQGCRPTALQMERWAGSTLGTLVNFLCVSVDSSAERTAKKFVRELNLSHSIVGYCGSRVEFPKFPAQLGCGGLVIFDETSRIVVPATQSLNQVGLPAFWSADRILEAMVREDDEDDEEDKVDRERRLYRDMGELRYDLVNGGARPCQIPGGPPPGKKNQNKKADVPASKPPPKGVESGGVPSVGHALMDSEHDSCLSLIRSVSTERTLPSLLAVLSEFSEHFSHEEDLLSSSGYGSDSPKGLSPLDTHKLDHQRIIRELEGMVERARERGGKAGEDDGRIIMDLFESHATEFDARYTEYLATF</sequence>
<evidence type="ECO:0000256" key="4">
    <source>
        <dbReference type="SAM" id="MobiDB-lite"/>
    </source>
</evidence>
<evidence type="ECO:0000256" key="3">
    <source>
        <dbReference type="ARBA" id="ARBA00023004"/>
    </source>
</evidence>
<dbReference type="SUPFAM" id="SSF47188">
    <property type="entry name" value="Hemerythrin-like"/>
    <property type="match status" value="1"/>
</dbReference>
<keyword evidence="6" id="KW-1185">Reference proteome</keyword>
<proteinExistence type="inferred from homology"/>
<comment type="caution">
    <text evidence="5">The sequence shown here is derived from an EMBL/GenBank/DDBJ whole genome shotgun (WGS) entry which is preliminary data.</text>
</comment>
<protein>
    <recommendedName>
        <fullName evidence="7">Hemerythrin-like domain-containing protein</fullName>
    </recommendedName>
</protein>
<gene>
    <name evidence="5" type="ORF">TrCOL_g4177</name>
</gene>
<dbReference type="GO" id="GO:0046872">
    <property type="term" value="F:metal ion binding"/>
    <property type="evidence" value="ECO:0007669"/>
    <property type="project" value="UniProtKB-KW"/>
</dbReference>
<feature type="region of interest" description="Disordered" evidence="4">
    <location>
        <begin position="157"/>
        <end position="203"/>
    </location>
</feature>